<feature type="compositionally biased region" description="Basic residues" evidence="2">
    <location>
        <begin position="110"/>
        <end position="120"/>
    </location>
</feature>
<dbReference type="Pfam" id="PF07732">
    <property type="entry name" value="Cu-oxidase_3"/>
    <property type="match status" value="1"/>
</dbReference>
<feature type="domain" description="Plastocyanin-like" evidence="3">
    <location>
        <begin position="202"/>
        <end position="239"/>
    </location>
</feature>
<comment type="similarity">
    <text evidence="1">Belongs to the multicopper oxidase family.</text>
</comment>
<proteinExistence type="inferred from homology"/>
<evidence type="ECO:0000259" key="3">
    <source>
        <dbReference type="Pfam" id="PF07732"/>
    </source>
</evidence>
<feature type="compositionally biased region" description="Basic and acidic residues" evidence="2">
    <location>
        <begin position="1"/>
        <end position="10"/>
    </location>
</feature>
<evidence type="ECO:0000313" key="5">
    <source>
        <dbReference type="Proteomes" id="UP000823388"/>
    </source>
</evidence>
<comment type="caution">
    <text evidence="4">The sequence shown here is derived from an EMBL/GenBank/DDBJ whole genome shotgun (WGS) entry which is preliminary data.</text>
</comment>
<name>A0A8T0QM12_PANVG</name>
<sequence>MDGDRLEAPTKRTVPLPLAPPNLAPARVALAPHRRSEGGRGGRRAAGPDDAADPPPVRGRARRAPRREGAEGAAPPARTTPLIHRRPEGGRGGRRAAGPDDGADPPPVRGRARRAPRRRPGPASLPPHDAGTPRAPPPAIASPSRLARRCSRRSAVPLTGSEEDPREGASSSSARPSCAVLLASSLLAARAADPYRFYTWNVTFGDIYPLGVKQEGILINGQFPGPQIDAVTNDNINVNGPV</sequence>
<accession>A0A8T0QM12</accession>
<dbReference type="AlphaFoldDB" id="A0A8T0QM12"/>
<dbReference type="InterPro" id="IPR008972">
    <property type="entry name" value="Cupredoxin"/>
</dbReference>
<dbReference type="EMBL" id="CM029049">
    <property type="protein sequence ID" value="KAG2574865.1"/>
    <property type="molecule type" value="Genomic_DNA"/>
</dbReference>
<gene>
    <name evidence="4" type="ORF">PVAP13_7KG392340</name>
</gene>
<dbReference type="GO" id="GO:0005507">
    <property type="term" value="F:copper ion binding"/>
    <property type="evidence" value="ECO:0007669"/>
    <property type="project" value="InterPro"/>
</dbReference>
<feature type="region of interest" description="Disordered" evidence="2">
    <location>
        <begin position="1"/>
        <end position="175"/>
    </location>
</feature>
<reference evidence="4" key="1">
    <citation type="submission" date="2020-05" db="EMBL/GenBank/DDBJ databases">
        <title>WGS assembly of Panicum virgatum.</title>
        <authorList>
            <person name="Lovell J.T."/>
            <person name="Jenkins J."/>
            <person name="Shu S."/>
            <person name="Juenger T.E."/>
            <person name="Schmutz J."/>
        </authorList>
    </citation>
    <scope>NUCLEOTIDE SEQUENCE</scope>
    <source>
        <strain evidence="4">AP13</strain>
    </source>
</reference>
<organism evidence="4 5">
    <name type="scientific">Panicum virgatum</name>
    <name type="common">Blackwell switchgrass</name>
    <dbReference type="NCBI Taxonomy" id="38727"/>
    <lineage>
        <taxon>Eukaryota</taxon>
        <taxon>Viridiplantae</taxon>
        <taxon>Streptophyta</taxon>
        <taxon>Embryophyta</taxon>
        <taxon>Tracheophyta</taxon>
        <taxon>Spermatophyta</taxon>
        <taxon>Magnoliopsida</taxon>
        <taxon>Liliopsida</taxon>
        <taxon>Poales</taxon>
        <taxon>Poaceae</taxon>
        <taxon>PACMAD clade</taxon>
        <taxon>Panicoideae</taxon>
        <taxon>Panicodae</taxon>
        <taxon>Paniceae</taxon>
        <taxon>Panicinae</taxon>
        <taxon>Panicum</taxon>
        <taxon>Panicum sect. Hiantes</taxon>
    </lineage>
</organism>
<evidence type="ECO:0000256" key="1">
    <source>
        <dbReference type="ARBA" id="ARBA00010609"/>
    </source>
</evidence>
<keyword evidence="5" id="KW-1185">Reference proteome</keyword>
<dbReference type="Proteomes" id="UP000823388">
    <property type="component" value="Chromosome 7K"/>
</dbReference>
<evidence type="ECO:0000256" key="2">
    <source>
        <dbReference type="SAM" id="MobiDB-lite"/>
    </source>
</evidence>
<dbReference type="Gene3D" id="2.60.40.420">
    <property type="entry name" value="Cupredoxins - blue copper proteins"/>
    <property type="match status" value="1"/>
</dbReference>
<dbReference type="SUPFAM" id="SSF49503">
    <property type="entry name" value="Cupredoxins"/>
    <property type="match status" value="1"/>
</dbReference>
<dbReference type="InterPro" id="IPR011707">
    <property type="entry name" value="Cu-oxidase-like_N"/>
</dbReference>
<evidence type="ECO:0000313" key="4">
    <source>
        <dbReference type="EMBL" id="KAG2574865.1"/>
    </source>
</evidence>
<protein>
    <recommendedName>
        <fullName evidence="3">Plastocyanin-like domain-containing protein</fullName>
    </recommendedName>
</protein>